<gene>
    <name evidence="2" type="ORF">H8S11_04635</name>
</gene>
<organism evidence="2 3">
    <name type="scientific">Flintibacter hominis</name>
    <dbReference type="NCBI Taxonomy" id="2763048"/>
    <lineage>
        <taxon>Bacteria</taxon>
        <taxon>Bacillati</taxon>
        <taxon>Bacillota</taxon>
        <taxon>Clostridia</taxon>
        <taxon>Eubacteriales</taxon>
        <taxon>Flintibacter</taxon>
    </lineage>
</organism>
<dbReference type="EMBL" id="JACOPO010000002">
    <property type="protein sequence ID" value="MBC5722101.1"/>
    <property type="molecule type" value="Genomic_DNA"/>
</dbReference>
<dbReference type="AlphaFoldDB" id="A0A8J6IZV0"/>
<comment type="caution">
    <text evidence="2">The sequence shown here is derived from an EMBL/GenBank/DDBJ whole genome shotgun (WGS) entry which is preliminary data.</text>
</comment>
<evidence type="ECO:0000313" key="3">
    <source>
        <dbReference type="Proteomes" id="UP000628736"/>
    </source>
</evidence>
<sequence>MTNHIKTGLCAAVLVLALLAAYLQDVSYQGGGPGASSASPIPFSYLAPGR</sequence>
<proteinExistence type="predicted"/>
<evidence type="ECO:0000256" key="1">
    <source>
        <dbReference type="SAM" id="MobiDB-lite"/>
    </source>
</evidence>
<reference evidence="2" key="1">
    <citation type="submission" date="2020-08" db="EMBL/GenBank/DDBJ databases">
        <title>Genome public.</title>
        <authorList>
            <person name="Liu C."/>
            <person name="Sun Q."/>
        </authorList>
    </citation>
    <scope>NUCLEOTIDE SEQUENCE</scope>
    <source>
        <strain evidence="2">NSJ-23</strain>
    </source>
</reference>
<evidence type="ECO:0000313" key="2">
    <source>
        <dbReference type="EMBL" id="MBC5722101.1"/>
    </source>
</evidence>
<dbReference type="Proteomes" id="UP000628736">
    <property type="component" value="Unassembled WGS sequence"/>
</dbReference>
<feature type="region of interest" description="Disordered" evidence="1">
    <location>
        <begin position="29"/>
        <end position="50"/>
    </location>
</feature>
<name>A0A8J6IZV0_9FIRM</name>
<keyword evidence="3" id="KW-1185">Reference proteome</keyword>
<dbReference type="RefSeq" id="WP_186852355.1">
    <property type="nucleotide sequence ID" value="NZ_JACOPO010000002.1"/>
</dbReference>
<accession>A0A8J6IZV0</accession>
<protein>
    <submittedName>
        <fullName evidence="2">Uncharacterized protein</fullName>
    </submittedName>
</protein>